<dbReference type="SUPFAM" id="SSF48576">
    <property type="entry name" value="Terpenoid synthases"/>
    <property type="match status" value="1"/>
</dbReference>
<proteinExistence type="predicted"/>
<dbReference type="EC" id="2.5.1.1" evidence="1"/>
<protein>
    <submittedName>
        <fullName evidence="1">Octaprenyl diphosphate synthase / Dimethylallyltransferase / (2E,6E)-farnesyl diphosphate synthase / Geranylgeranyl diphosphate synthase</fullName>
        <ecNumber evidence="1">2.5.1.1</ecNumber>
        <ecNumber evidence="1">2.5.1.10</ecNumber>
        <ecNumber evidence="1">2.5.1.29</ecNumber>
        <ecNumber evidence="1">2.5.1.90</ecNumber>
    </submittedName>
</protein>
<gene>
    <name evidence="1" type="ORF">MGWOODY_Clf249</name>
</gene>
<dbReference type="GO" id="GO:0004161">
    <property type="term" value="F:dimethylallyltranstransferase activity"/>
    <property type="evidence" value="ECO:0007669"/>
    <property type="project" value="UniProtKB-EC"/>
</dbReference>
<dbReference type="EC" id="2.5.1.10" evidence="1"/>
<dbReference type="GO" id="GO:0004337">
    <property type="term" value="F:(2E,6E)-farnesyl diphosphate synthase activity"/>
    <property type="evidence" value="ECO:0007669"/>
    <property type="project" value="UniProtKB-EC"/>
</dbReference>
<dbReference type="InterPro" id="IPR000092">
    <property type="entry name" value="Polyprenyl_synt"/>
</dbReference>
<dbReference type="PANTHER" id="PTHR12001">
    <property type="entry name" value="GERANYLGERANYL PYROPHOSPHATE SYNTHASE"/>
    <property type="match status" value="1"/>
</dbReference>
<evidence type="ECO:0000313" key="1">
    <source>
        <dbReference type="EMBL" id="CUV02094.1"/>
    </source>
</evidence>
<dbReference type="EC" id="2.5.1.29" evidence="1"/>
<name>A0A160V825_9ZZZZ</name>
<keyword evidence="1" id="KW-0808">Transferase</keyword>
<dbReference type="EC" id="2.5.1.90" evidence="1"/>
<dbReference type="Pfam" id="PF00348">
    <property type="entry name" value="polyprenyl_synt"/>
    <property type="match status" value="1"/>
</dbReference>
<reference evidence="1" key="1">
    <citation type="submission" date="2015-10" db="EMBL/GenBank/DDBJ databases">
        <authorList>
            <person name="Gilbert D.G."/>
        </authorList>
    </citation>
    <scope>NUCLEOTIDE SEQUENCE</scope>
</reference>
<dbReference type="InterPro" id="IPR008949">
    <property type="entry name" value="Isoprenoid_synthase_dom_sf"/>
</dbReference>
<accession>A0A160V825</accession>
<dbReference type="EMBL" id="FAXA01000184">
    <property type="protein sequence ID" value="CUV02094.1"/>
    <property type="molecule type" value="Genomic_DNA"/>
</dbReference>
<dbReference type="PANTHER" id="PTHR12001:SF86">
    <property type="entry name" value="GERANYLGERANYL DIPHOSPHATE SYNTHASE"/>
    <property type="match status" value="1"/>
</dbReference>
<sequence length="342" mass="37209">MPISQFKSHLNALEAEMKDVFASREGFLYDLLRYHMGWTSQQGEALDSPPRLHFQSMLTLVCCQAISGDFSTALPAAAGIEFIHNYTLVHGDVQSNRAVAEDRPSIWWVWGPAQAINVGDGLHALGRNTMMRLAQRGIPSERVLPAVTSLDKACLALCEGQYMDLEFQDQLMVTSADYHNMIGRKTGALAGCATELGAIAAGAENEVCAAFQKMGHGLGMAWQISLDIADLWGSRADGMTSSNMLNKKKSLPLIYALETSSLADKRALGNIYMKRVLQPEDIAQVIGILDQAGARPFAESRARELADEALSDSRLSGSGLTNEGLQPLRDLTNWALEGQGHD</sequence>
<dbReference type="Gene3D" id="1.10.600.10">
    <property type="entry name" value="Farnesyl Diphosphate Synthase"/>
    <property type="match status" value="1"/>
</dbReference>
<dbReference type="AlphaFoldDB" id="A0A160V825"/>
<organism evidence="1">
    <name type="scientific">hydrothermal vent metagenome</name>
    <dbReference type="NCBI Taxonomy" id="652676"/>
    <lineage>
        <taxon>unclassified sequences</taxon>
        <taxon>metagenomes</taxon>
        <taxon>ecological metagenomes</taxon>
    </lineage>
</organism>
<dbReference type="GO" id="GO:0008299">
    <property type="term" value="P:isoprenoid biosynthetic process"/>
    <property type="evidence" value="ECO:0007669"/>
    <property type="project" value="InterPro"/>
</dbReference>
<dbReference type="GO" id="GO:0004311">
    <property type="term" value="F:geranylgeranyl diphosphate synthase activity"/>
    <property type="evidence" value="ECO:0007669"/>
    <property type="project" value="UniProtKB-EC"/>
</dbReference>
<dbReference type="GO" id="GO:0106350">
    <property type="term" value="F:all-trans-octaprenyl-diphosphate synthase activity"/>
    <property type="evidence" value="ECO:0007669"/>
    <property type="project" value="UniProtKB-EC"/>
</dbReference>